<evidence type="ECO:0000256" key="1">
    <source>
        <dbReference type="SAM" id="Phobius"/>
    </source>
</evidence>
<feature type="transmembrane region" description="Helical" evidence="1">
    <location>
        <begin position="14"/>
        <end position="40"/>
    </location>
</feature>
<accession>A0A1F4RP42</accession>
<evidence type="ECO:0000313" key="2">
    <source>
        <dbReference type="EMBL" id="OGC09940.1"/>
    </source>
</evidence>
<dbReference type="Proteomes" id="UP000179095">
    <property type="component" value="Unassembled WGS sequence"/>
</dbReference>
<name>A0A1F4RP42_UNCSA</name>
<organism evidence="2 3">
    <name type="scientific">candidate division WOR-1 bacterium RIFCSPLOWO2_12_FULL_45_9</name>
    <dbReference type="NCBI Taxonomy" id="1802568"/>
    <lineage>
        <taxon>Bacteria</taxon>
        <taxon>Bacillati</taxon>
        <taxon>Saganbacteria</taxon>
    </lineage>
</organism>
<comment type="caution">
    <text evidence="2">The sequence shown here is derived from an EMBL/GenBank/DDBJ whole genome shotgun (WGS) entry which is preliminary data.</text>
</comment>
<dbReference type="AlphaFoldDB" id="A0A1F4RP42"/>
<sequence length="80" mass="8447">MPTLETKTGNGKTFAIIGIISGCIAFALFPPFFGILGIVFGIIGMKKGNKKFSWVAVGVSIAGLIVGMILGAFFYVNVQF</sequence>
<protein>
    <recommendedName>
        <fullName evidence="4">DUF4190 domain-containing protein</fullName>
    </recommendedName>
</protein>
<reference evidence="2 3" key="1">
    <citation type="journal article" date="2016" name="Nat. Commun.">
        <title>Thousands of microbial genomes shed light on interconnected biogeochemical processes in an aquifer system.</title>
        <authorList>
            <person name="Anantharaman K."/>
            <person name="Brown C.T."/>
            <person name="Hug L.A."/>
            <person name="Sharon I."/>
            <person name="Castelle C.J."/>
            <person name="Probst A.J."/>
            <person name="Thomas B.C."/>
            <person name="Singh A."/>
            <person name="Wilkins M.J."/>
            <person name="Karaoz U."/>
            <person name="Brodie E.L."/>
            <person name="Williams K.H."/>
            <person name="Hubbard S.S."/>
            <person name="Banfield J.F."/>
        </authorList>
    </citation>
    <scope>NUCLEOTIDE SEQUENCE [LARGE SCALE GENOMIC DNA]</scope>
</reference>
<feature type="transmembrane region" description="Helical" evidence="1">
    <location>
        <begin position="52"/>
        <end position="76"/>
    </location>
</feature>
<proteinExistence type="predicted"/>
<dbReference type="EMBL" id="METQ01000009">
    <property type="protein sequence ID" value="OGC09940.1"/>
    <property type="molecule type" value="Genomic_DNA"/>
</dbReference>
<evidence type="ECO:0000313" key="3">
    <source>
        <dbReference type="Proteomes" id="UP000179095"/>
    </source>
</evidence>
<keyword evidence="1" id="KW-1133">Transmembrane helix</keyword>
<keyword evidence="1" id="KW-0812">Transmembrane</keyword>
<dbReference type="PROSITE" id="PS51257">
    <property type="entry name" value="PROKAR_LIPOPROTEIN"/>
    <property type="match status" value="1"/>
</dbReference>
<evidence type="ECO:0008006" key="4">
    <source>
        <dbReference type="Google" id="ProtNLM"/>
    </source>
</evidence>
<gene>
    <name evidence="2" type="ORF">A3F86_04120</name>
</gene>
<keyword evidence="1" id="KW-0472">Membrane</keyword>